<dbReference type="NCBIfam" id="TIGR04183">
    <property type="entry name" value="Por_Secre_tail"/>
    <property type="match status" value="1"/>
</dbReference>
<dbReference type="AlphaFoldDB" id="A0A4Q9FUM6"/>
<dbReference type="Gene3D" id="2.40.128.720">
    <property type="match status" value="3"/>
</dbReference>
<sequence length="369" mass="43205">MKQFLRFLIFIVYFLFFNVTSSQTYKLDEKRIYSYDDFNDIWVQNTTETYTYNNGGNKETSIIGTSFPSGNNQYRHTKTYDVNNNIISDLKQTWNISMTQWEDASRDTYTYYSGTSNIKDITTYSFNVGYNTFKVLYEYSGADITKITFQDGSSGTLINFQKYEYTYNSSGQPATEDDFEWNTSTNMWELDERGAANYTSGLRELITEQLNGGNWELFERYLTYYTISIEKDNEHIQQYRSGSNWINSDRETSTYDANDNKTEYIFYSWISSAWEPYYKEEMNYSMAVPLSTNLFESETIKVYPNPATDFVTISTQKQIDKIELYNVLGYKVLEAKNTKIVNVQSLNAGVYLLKLLNNKTSVTKRIILE</sequence>
<protein>
    <submittedName>
        <fullName evidence="3">T9SS type A sorting domain-containing protein</fullName>
    </submittedName>
</protein>
<name>A0A4Q9FUM6_9FLAO</name>
<dbReference type="EMBL" id="SIRS01000001">
    <property type="protein sequence ID" value="TBN18969.1"/>
    <property type="molecule type" value="Genomic_DNA"/>
</dbReference>
<dbReference type="Proteomes" id="UP000292372">
    <property type="component" value="Unassembled WGS sequence"/>
</dbReference>
<evidence type="ECO:0000259" key="2">
    <source>
        <dbReference type="Pfam" id="PF18962"/>
    </source>
</evidence>
<reference evidence="3 4" key="1">
    <citation type="journal article" date="2015" name="Int. J. Syst. Evol. Microbiol.">
        <title>Hyunsoonleella pacifica sp. nov., isolated from seawater of South Pacific Gyre.</title>
        <authorList>
            <person name="Gao X."/>
            <person name="Zhang Z."/>
            <person name="Dai X."/>
            <person name="Zhang X.H."/>
        </authorList>
    </citation>
    <scope>NUCLEOTIDE SEQUENCE [LARGE SCALE GENOMIC DNA]</scope>
    <source>
        <strain evidence="3 4">SW033</strain>
    </source>
</reference>
<keyword evidence="1" id="KW-0732">Signal</keyword>
<dbReference type="OrthoDB" id="1491720at2"/>
<dbReference type="Pfam" id="PF18962">
    <property type="entry name" value="Por_Secre_tail"/>
    <property type="match status" value="1"/>
</dbReference>
<keyword evidence="4" id="KW-1185">Reference proteome</keyword>
<organism evidence="3 4">
    <name type="scientific">Hyunsoonleella pacifica</name>
    <dbReference type="NCBI Taxonomy" id="1080224"/>
    <lineage>
        <taxon>Bacteria</taxon>
        <taxon>Pseudomonadati</taxon>
        <taxon>Bacteroidota</taxon>
        <taxon>Flavobacteriia</taxon>
        <taxon>Flavobacteriales</taxon>
        <taxon>Flavobacteriaceae</taxon>
    </lineage>
</organism>
<evidence type="ECO:0000313" key="4">
    <source>
        <dbReference type="Proteomes" id="UP000292372"/>
    </source>
</evidence>
<accession>A0A4Q9FUM6</accession>
<evidence type="ECO:0000256" key="1">
    <source>
        <dbReference type="ARBA" id="ARBA00022729"/>
    </source>
</evidence>
<dbReference type="RefSeq" id="WP_130935484.1">
    <property type="nucleotide sequence ID" value="NZ_BMEE01000001.1"/>
</dbReference>
<gene>
    <name evidence="3" type="ORF">EYD46_02575</name>
</gene>
<comment type="caution">
    <text evidence="3">The sequence shown here is derived from an EMBL/GenBank/DDBJ whole genome shotgun (WGS) entry which is preliminary data.</text>
</comment>
<feature type="domain" description="Secretion system C-terminal sorting" evidence="2">
    <location>
        <begin position="302"/>
        <end position="367"/>
    </location>
</feature>
<evidence type="ECO:0000313" key="3">
    <source>
        <dbReference type="EMBL" id="TBN18969.1"/>
    </source>
</evidence>
<proteinExistence type="predicted"/>
<dbReference type="InterPro" id="IPR026444">
    <property type="entry name" value="Secre_tail"/>
</dbReference>